<evidence type="ECO:0000313" key="2">
    <source>
        <dbReference type="EMBL" id="HFN01257.1"/>
    </source>
</evidence>
<feature type="compositionally biased region" description="Basic residues" evidence="1">
    <location>
        <begin position="1"/>
        <end position="24"/>
    </location>
</feature>
<accession>A0A7C3PM31</accession>
<name>A0A7C3PM31_9CYAN</name>
<sequence>MPNHHRVQPLAHHRQQRPRLRRKPTGKELDLLVLAGCSCLMTLLHHPVSDALRTHTSTSNVASVPTRSHSANLLTSFSLALPPERQRAEIQEEEG</sequence>
<dbReference type="AlphaFoldDB" id="A0A7C3PM31"/>
<dbReference type="EMBL" id="DSRU01000391">
    <property type="protein sequence ID" value="HFN01257.1"/>
    <property type="molecule type" value="Genomic_DNA"/>
</dbReference>
<proteinExistence type="predicted"/>
<gene>
    <name evidence="2" type="ORF">ENR64_26630</name>
</gene>
<feature type="region of interest" description="Disordered" evidence="1">
    <location>
        <begin position="1"/>
        <end position="25"/>
    </location>
</feature>
<protein>
    <submittedName>
        <fullName evidence="2">Uncharacterized protein</fullName>
    </submittedName>
</protein>
<organism evidence="2">
    <name type="scientific">Oscillatoriales cyanobacterium SpSt-418</name>
    <dbReference type="NCBI Taxonomy" id="2282169"/>
    <lineage>
        <taxon>Bacteria</taxon>
        <taxon>Bacillati</taxon>
        <taxon>Cyanobacteriota</taxon>
        <taxon>Cyanophyceae</taxon>
        <taxon>Oscillatoriophycideae</taxon>
        <taxon>Oscillatoriales</taxon>
    </lineage>
</organism>
<comment type="caution">
    <text evidence="2">The sequence shown here is derived from an EMBL/GenBank/DDBJ whole genome shotgun (WGS) entry which is preliminary data.</text>
</comment>
<reference evidence="2" key="1">
    <citation type="journal article" date="2020" name="mSystems">
        <title>Genome- and Community-Level Interaction Insights into Carbon Utilization and Element Cycling Functions of Hydrothermarchaeota in Hydrothermal Sediment.</title>
        <authorList>
            <person name="Zhou Z."/>
            <person name="Liu Y."/>
            <person name="Xu W."/>
            <person name="Pan J."/>
            <person name="Luo Z.H."/>
            <person name="Li M."/>
        </authorList>
    </citation>
    <scope>NUCLEOTIDE SEQUENCE [LARGE SCALE GENOMIC DNA]</scope>
    <source>
        <strain evidence="2">SpSt-418</strain>
    </source>
</reference>
<evidence type="ECO:0000256" key="1">
    <source>
        <dbReference type="SAM" id="MobiDB-lite"/>
    </source>
</evidence>